<dbReference type="Gene3D" id="2.120.10.30">
    <property type="entry name" value="TolB, C-terminal domain"/>
    <property type="match status" value="1"/>
</dbReference>
<comment type="caution">
    <text evidence="4">The sequence shown here is derived from an EMBL/GenBank/DDBJ whole genome shotgun (WGS) entry which is preliminary data.</text>
</comment>
<dbReference type="Gene3D" id="3.40.50.1820">
    <property type="entry name" value="alpha/beta hydrolase"/>
    <property type="match status" value="1"/>
</dbReference>
<dbReference type="PANTHER" id="PTHR42776:SF27">
    <property type="entry name" value="DIPEPTIDYL PEPTIDASE FAMILY MEMBER 6"/>
    <property type="match status" value="1"/>
</dbReference>
<dbReference type="Pfam" id="PF00326">
    <property type="entry name" value="Peptidase_S9"/>
    <property type="match status" value="1"/>
</dbReference>
<reference evidence="4 5" key="1">
    <citation type="submission" date="2023-07" db="EMBL/GenBank/DDBJ databases">
        <title>Sorghum-associated microbial communities from plants grown in Nebraska, USA.</title>
        <authorList>
            <person name="Schachtman D."/>
        </authorList>
    </citation>
    <scope>NUCLEOTIDE SEQUENCE [LARGE SCALE GENOMIC DNA]</scope>
    <source>
        <strain evidence="4 5">BE314</strain>
    </source>
</reference>
<accession>A0ABU1YQT5</accession>
<keyword evidence="5" id="KW-1185">Reference proteome</keyword>
<name>A0ABU1YQT5_ROSSA</name>
<dbReference type="EMBL" id="JAVDXU010000003">
    <property type="protein sequence ID" value="MDR7271227.1"/>
    <property type="molecule type" value="Genomic_DNA"/>
</dbReference>
<sequence length="672" mass="74053">METMKRWAGVVAGFFLCTGIAQAAPPPAEAFFKDPAIVEAMLSPSGRKLAIRSSFGGNRIGLGVFDLSPGGKPTRTAQFNDGDIWRAHWVNDDRLVFSVVDLSDGSGRPRGAPGLFAINPDGSQMRQLVRRMGRPVITDGSRQERLLDWNHRLLTVPRPQAGQVNEEVLVVEFTPDQQQLETPLWLNTRTGRTRPTGVDIPSNTVGWVTDSRGELRVALTRREGRRGALWRGPGQQAWQPLFESDLLNPPFGINAVDDAGQLYVTRTQGPAGETVLGLYDFERRALASEPLVVTPGFDFSGRVLNDAAGAALGVRVVTDAESTIWRNAAMQALQKEADERLPGRVNSITCRRCGQPDMVALVRSYSDRDPGQFWLYQAQPPEGEENWRPVGRIRNDIKPSEMAQMDLQRIKARDGRDLPVWVTKSPNATGLPAIVLVHGGPWVRGNVWGWHAQAQFLASRGYVVIEPEFRGSAGYGREHFRASFKQFGQAMQDDVADALRWAQAQGLASDKACIAGGSYGGYSTLMGLINDPALYRCGVAWVAVTDLDLYVAGSWWVRDDIPDWGRQYQQRDMVGDPDKDAALIAAHSPVKQAARLKAPVMLVFGEADLRVPLAHGERMRKALREAGNEPVWVSYPGEGHGFAVLKNRVDFAERMEAFLDRHLKAAPAARAP</sequence>
<dbReference type="InterPro" id="IPR001375">
    <property type="entry name" value="Peptidase_S9_cat"/>
</dbReference>
<gene>
    <name evidence="4" type="ORF">J2X20_003895</name>
</gene>
<dbReference type="PANTHER" id="PTHR42776">
    <property type="entry name" value="SERINE PEPTIDASE S9 FAMILY MEMBER"/>
    <property type="match status" value="1"/>
</dbReference>
<dbReference type="Proteomes" id="UP001180453">
    <property type="component" value="Unassembled WGS sequence"/>
</dbReference>
<protein>
    <submittedName>
        <fullName evidence="4">Acetyl esterase/lipase</fullName>
    </submittedName>
</protein>
<feature type="domain" description="Peptidase S9 prolyl oligopeptidase catalytic" evidence="3">
    <location>
        <begin position="452"/>
        <end position="664"/>
    </location>
</feature>
<dbReference type="InterPro" id="IPR029058">
    <property type="entry name" value="AB_hydrolase_fold"/>
</dbReference>
<evidence type="ECO:0000313" key="4">
    <source>
        <dbReference type="EMBL" id="MDR7271227.1"/>
    </source>
</evidence>
<dbReference type="SUPFAM" id="SSF53474">
    <property type="entry name" value="alpha/beta-Hydrolases"/>
    <property type="match status" value="1"/>
</dbReference>
<dbReference type="RefSeq" id="WP_310268083.1">
    <property type="nucleotide sequence ID" value="NZ_JAVDXU010000003.1"/>
</dbReference>
<evidence type="ECO:0000259" key="3">
    <source>
        <dbReference type="Pfam" id="PF00326"/>
    </source>
</evidence>
<proteinExistence type="predicted"/>
<evidence type="ECO:0000256" key="2">
    <source>
        <dbReference type="SAM" id="SignalP"/>
    </source>
</evidence>
<keyword evidence="2" id="KW-0732">Signal</keyword>
<evidence type="ECO:0000256" key="1">
    <source>
        <dbReference type="ARBA" id="ARBA00022801"/>
    </source>
</evidence>
<evidence type="ECO:0000313" key="5">
    <source>
        <dbReference type="Proteomes" id="UP001180453"/>
    </source>
</evidence>
<feature type="chain" id="PRO_5047060833" evidence="2">
    <location>
        <begin position="24"/>
        <end position="672"/>
    </location>
</feature>
<keyword evidence="1" id="KW-0378">Hydrolase</keyword>
<organism evidence="4 5">
    <name type="scientific">Roseateles saccharophilus</name>
    <name type="common">Pseudomonas saccharophila</name>
    <dbReference type="NCBI Taxonomy" id="304"/>
    <lineage>
        <taxon>Bacteria</taxon>
        <taxon>Pseudomonadati</taxon>
        <taxon>Pseudomonadota</taxon>
        <taxon>Betaproteobacteria</taxon>
        <taxon>Burkholderiales</taxon>
        <taxon>Sphaerotilaceae</taxon>
        <taxon>Roseateles</taxon>
    </lineage>
</organism>
<dbReference type="SUPFAM" id="SSF82171">
    <property type="entry name" value="DPP6 N-terminal domain-like"/>
    <property type="match status" value="1"/>
</dbReference>
<feature type="signal peptide" evidence="2">
    <location>
        <begin position="1"/>
        <end position="23"/>
    </location>
</feature>
<dbReference type="InterPro" id="IPR011042">
    <property type="entry name" value="6-blade_b-propeller_TolB-like"/>
</dbReference>